<evidence type="ECO:0008006" key="3">
    <source>
        <dbReference type="Google" id="ProtNLM"/>
    </source>
</evidence>
<reference evidence="1 2" key="1">
    <citation type="journal article" date="2011" name="J. Bacteriol.">
        <title>Complete genome sequence of Burkholderia rhizoxinica, an endosymbiont of Rhizopus microsporus.</title>
        <authorList>
            <person name="Lackner G."/>
            <person name="Moebius N."/>
            <person name="Partida-Martinez L."/>
            <person name="Hertweck C."/>
        </authorList>
    </citation>
    <scope>NUCLEOTIDE SEQUENCE [LARGE SCALE GENOMIC DNA]</scope>
    <source>
        <strain evidence="2">DSM 19002 / CIP 109453 / HKI 454</strain>
    </source>
</reference>
<evidence type="ECO:0000313" key="2">
    <source>
        <dbReference type="Proteomes" id="UP000007437"/>
    </source>
</evidence>
<gene>
    <name evidence="1" type="ordered locus">RBRH_02872</name>
</gene>
<organism evidence="1 2">
    <name type="scientific">Mycetohabitans rhizoxinica (strain DSM 19002 / CIP 109453 / HKI 454)</name>
    <name type="common">Paraburkholderia rhizoxinica</name>
    <dbReference type="NCBI Taxonomy" id="882378"/>
    <lineage>
        <taxon>Bacteria</taxon>
        <taxon>Pseudomonadati</taxon>
        <taxon>Pseudomonadota</taxon>
        <taxon>Betaproteobacteria</taxon>
        <taxon>Burkholderiales</taxon>
        <taxon>Burkholderiaceae</taxon>
        <taxon>Mycetohabitans</taxon>
    </lineage>
</organism>
<dbReference type="STRING" id="882378.RBRH_02872"/>
<dbReference type="EMBL" id="FR687359">
    <property type="protein sequence ID" value="CBW74791.1"/>
    <property type="molecule type" value="Genomic_DNA"/>
</dbReference>
<name>E5AQA9_MYCRK</name>
<dbReference type="AlphaFoldDB" id="E5AQA9"/>
<sequence length="109" mass="12832">MAGRVDLAVHAEWACQTGMPIIRAIRWTFLRRISILGLTRLREIPDVVPAGRPPDSWRTVMLTYLMMALSNWFENAERRRREAYLAQSADIFELERRIRALENHGYRSF</sequence>
<dbReference type="KEGG" id="brh:RBRH_02872"/>
<dbReference type="eggNOG" id="ENOG502ZNNG">
    <property type="taxonomic scope" value="Bacteria"/>
</dbReference>
<dbReference type="HOGENOM" id="CLU_2178932_0_0_4"/>
<dbReference type="Pfam" id="PF12086">
    <property type="entry name" value="DUF3563"/>
    <property type="match status" value="1"/>
</dbReference>
<protein>
    <recommendedName>
        <fullName evidence="3">DUF3563 domain-containing protein</fullName>
    </recommendedName>
</protein>
<dbReference type="InterPro" id="IPR021946">
    <property type="entry name" value="DUF3563"/>
</dbReference>
<accession>E5AQA9</accession>
<proteinExistence type="predicted"/>
<evidence type="ECO:0000313" key="1">
    <source>
        <dbReference type="EMBL" id="CBW74791.1"/>
    </source>
</evidence>
<dbReference type="Proteomes" id="UP000007437">
    <property type="component" value="Chromosome"/>
</dbReference>